<dbReference type="InterPro" id="IPR025064">
    <property type="entry name" value="DUF4005"/>
</dbReference>
<dbReference type="GO" id="GO:0005516">
    <property type="term" value="F:calmodulin binding"/>
    <property type="evidence" value="ECO:0007669"/>
    <property type="project" value="UniProtKB-KW"/>
</dbReference>
<dbReference type="SMART" id="SM00015">
    <property type="entry name" value="IQ"/>
    <property type="match status" value="2"/>
</dbReference>
<evidence type="ECO:0000313" key="6">
    <source>
        <dbReference type="EMBL" id="KAL3534428.1"/>
    </source>
</evidence>
<sequence>MAKKRGWFSFLKKLFIPETKPKIEKKSSPWGWIFGRPNFKQYPEISAPQKTLSEATEEQRKHVLAVAIATAAAAEAAVAAANAAAEVVKLTNLPREVEKRRRNLAATKIQSAYRGHLARKALSAMKGLVKLQAVVRGEIVRRKVVPRLKSLTSIAKTEPRMCQIRVPVLDTDITNVEWMQTLSPKKIIKFEELKLHGNRNMSWDLSLESKEELEALWFKKQEAIIKRERMKKYSYSHREIRNDQIIQEPMKKENGRQSCRFNQWNEVELLERGEKERSRSIAHPNAFAGDKDKMRPLKLMSSASKQDSTEPLINSPLSLQRRSFSHVKQKSIGDDSSLPNSPMFPTYMATTESAKAKTRSMSTPKQRFVLSESYTGPHSPYKARLSSFNSFNGEINSSNRKSGASQPIQTNPKTHCWE</sequence>
<evidence type="ECO:0000256" key="1">
    <source>
        <dbReference type="ARBA" id="ARBA00022860"/>
    </source>
</evidence>
<comment type="caution">
    <text evidence="6">The sequence shown here is derived from an EMBL/GenBank/DDBJ whole genome shotgun (WGS) entry which is preliminary data.</text>
</comment>
<name>A0ABD3AT93_9GENT</name>
<evidence type="ECO:0000256" key="2">
    <source>
        <dbReference type="ARBA" id="ARBA00024341"/>
    </source>
</evidence>
<dbReference type="CDD" id="cd23767">
    <property type="entry name" value="IQCD"/>
    <property type="match status" value="1"/>
</dbReference>
<dbReference type="InterPro" id="IPR000048">
    <property type="entry name" value="IQ_motif_EF-hand-BS"/>
</dbReference>
<evidence type="ECO:0000256" key="4">
    <source>
        <dbReference type="SAM" id="MobiDB-lite"/>
    </source>
</evidence>
<dbReference type="Gene3D" id="1.20.5.190">
    <property type="match status" value="1"/>
</dbReference>
<protein>
    <recommendedName>
        <fullName evidence="5">DUF4005 domain-containing protein</fullName>
    </recommendedName>
</protein>
<keyword evidence="7" id="KW-1185">Reference proteome</keyword>
<keyword evidence="1" id="KW-0112">Calmodulin-binding</keyword>
<dbReference type="Pfam" id="PF00612">
    <property type="entry name" value="IQ"/>
    <property type="match status" value="1"/>
</dbReference>
<dbReference type="EMBL" id="JBJUIK010000002">
    <property type="protein sequence ID" value="KAL3534428.1"/>
    <property type="molecule type" value="Genomic_DNA"/>
</dbReference>
<evidence type="ECO:0000313" key="7">
    <source>
        <dbReference type="Proteomes" id="UP001630127"/>
    </source>
</evidence>
<dbReference type="PANTHER" id="PTHR32295">
    <property type="entry name" value="IQ-DOMAIN 5-RELATED"/>
    <property type="match status" value="1"/>
</dbReference>
<organism evidence="6 7">
    <name type="scientific">Cinchona calisaya</name>
    <dbReference type="NCBI Taxonomy" id="153742"/>
    <lineage>
        <taxon>Eukaryota</taxon>
        <taxon>Viridiplantae</taxon>
        <taxon>Streptophyta</taxon>
        <taxon>Embryophyta</taxon>
        <taxon>Tracheophyta</taxon>
        <taxon>Spermatophyta</taxon>
        <taxon>Magnoliopsida</taxon>
        <taxon>eudicotyledons</taxon>
        <taxon>Gunneridae</taxon>
        <taxon>Pentapetalae</taxon>
        <taxon>asterids</taxon>
        <taxon>lamiids</taxon>
        <taxon>Gentianales</taxon>
        <taxon>Rubiaceae</taxon>
        <taxon>Cinchonoideae</taxon>
        <taxon>Cinchoneae</taxon>
        <taxon>Cinchona</taxon>
    </lineage>
</organism>
<proteinExistence type="inferred from homology"/>
<comment type="subunit">
    <text evidence="3">Binds to multiple calmodulin (CaM) in the presence of Ca(2+) and CaM-like proteins.</text>
</comment>
<feature type="domain" description="DUF4005" evidence="5">
    <location>
        <begin position="313"/>
        <end position="398"/>
    </location>
</feature>
<comment type="similarity">
    <text evidence="2">Belongs to the IQD family.</text>
</comment>
<feature type="region of interest" description="Disordered" evidence="4">
    <location>
        <begin position="389"/>
        <end position="418"/>
    </location>
</feature>
<evidence type="ECO:0000256" key="3">
    <source>
        <dbReference type="ARBA" id="ARBA00024378"/>
    </source>
</evidence>
<dbReference type="PROSITE" id="PS50096">
    <property type="entry name" value="IQ"/>
    <property type="match status" value="2"/>
</dbReference>
<dbReference type="AlphaFoldDB" id="A0ABD3AT93"/>
<dbReference type="Proteomes" id="UP001630127">
    <property type="component" value="Unassembled WGS sequence"/>
</dbReference>
<accession>A0ABD3AT93</accession>
<dbReference type="PANTHER" id="PTHR32295:SF212">
    <property type="entry name" value="CALMODULIN BINDING PROTEIN-RELATED"/>
    <property type="match status" value="1"/>
</dbReference>
<dbReference type="Pfam" id="PF13178">
    <property type="entry name" value="DUF4005"/>
    <property type="match status" value="1"/>
</dbReference>
<feature type="region of interest" description="Disordered" evidence="4">
    <location>
        <begin position="274"/>
        <end position="295"/>
    </location>
</feature>
<evidence type="ECO:0000259" key="5">
    <source>
        <dbReference type="Pfam" id="PF13178"/>
    </source>
</evidence>
<gene>
    <name evidence="6" type="ORF">ACH5RR_002889</name>
</gene>
<reference evidence="6 7" key="1">
    <citation type="submission" date="2024-11" db="EMBL/GenBank/DDBJ databases">
        <title>A near-complete genome assembly of Cinchona calisaya.</title>
        <authorList>
            <person name="Lian D.C."/>
            <person name="Zhao X.W."/>
            <person name="Wei L."/>
        </authorList>
    </citation>
    <scope>NUCLEOTIDE SEQUENCE [LARGE SCALE GENOMIC DNA]</scope>
    <source>
        <tissue evidence="6">Nenye</tissue>
    </source>
</reference>